<protein>
    <recommendedName>
        <fullName evidence="3">Monogalactosyldiacylglycerol synthase</fullName>
    </recommendedName>
</protein>
<evidence type="ECO:0000313" key="1">
    <source>
        <dbReference type="EMBL" id="KKT36041.1"/>
    </source>
</evidence>
<proteinExistence type="predicted"/>
<accession>A0A0G1GM59</accession>
<dbReference type="EMBL" id="LCHN01000008">
    <property type="protein sequence ID" value="KKT36041.1"/>
    <property type="molecule type" value="Genomic_DNA"/>
</dbReference>
<organism evidence="1 2">
    <name type="scientific">Candidatus Collierbacteria bacterium GW2011_GWA1_44_12</name>
    <dbReference type="NCBI Taxonomy" id="1618376"/>
    <lineage>
        <taxon>Bacteria</taxon>
        <taxon>Candidatus Collieribacteriota</taxon>
    </lineage>
</organism>
<name>A0A0G1GM59_9BACT</name>
<dbReference type="AlphaFoldDB" id="A0A0G1GM59"/>
<evidence type="ECO:0008006" key="3">
    <source>
        <dbReference type="Google" id="ProtNLM"/>
    </source>
</evidence>
<sequence>MVRLLIFTYAAAGLGHLRVTGALVSGRPRNHSYELLGTSDPMVTKIHRLTSINPIAKKIGEAFQYGLLEDIFTKAYVWYLRHNTKEVYERVLHMIEEKPDAEGVTIVATHFGLAHQIAEIKNKIKRKTGKQVDVVVQVTDDTSQHIWCVRGADITFVPSQQTKEELEVYAKQQGINIHAEVSPYPTNPSFAKKIERSIETREEAFKKGSDRPINVIVPISGAAVGLKYLTKFLLELDRSSKKFHFWIVAKRSDQTKRFLSTIGKLRWIQLITGRSDNETVGLYEKVYRENLIHAEVTKPSEQAFKALIPPTMIGGSVLLFTEPIGRQEKDNIVFLKRHKLLVEDEDIKEKMTGESHYPRGVLLPLDPKNAARCVLTCMDDEYFKKMTADFSYSPESMMSSEISERGTWLFWEQLRLLGMI</sequence>
<reference evidence="1 2" key="1">
    <citation type="journal article" date="2015" name="Nature">
        <title>rRNA introns, odd ribosomes, and small enigmatic genomes across a large radiation of phyla.</title>
        <authorList>
            <person name="Brown C.T."/>
            <person name="Hug L.A."/>
            <person name="Thomas B.C."/>
            <person name="Sharon I."/>
            <person name="Castelle C.J."/>
            <person name="Singh A."/>
            <person name="Wilkins M.J."/>
            <person name="Williams K.H."/>
            <person name="Banfield J.F."/>
        </authorList>
    </citation>
    <scope>NUCLEOTIDE SEQUENCE [LARGE SCALE GENOMIC DNA]</scope>
</reference>
<evidence type="ECO:0000313" key="2">
    <source>
        <dbReference type="Proteomes" id="UP000034069"/>
    </source>
</evidence>
<gene>
    <name evidence="1" type="ORF">UW23_C0008G0018</name>
</gene>
<comment type="caution">
    <text evidence="1">The sequence shown here is derived from an EMBL/GenBank/DDBJ whole genome shotgun (WGS) entry which is preliminary data.</text>
</comment>
<dbReference type="Proteomes" id="UP000034069">
    <property type="component" value="Unassembled WGS sequence"/>
</dbReference>